<keyword evidence="3" id="KW-1185">Reference proteome</keyword>
<dbReference type="RefSeq" id="WP_092704797.1">
    <property type="nucleotide sequence ID" value="NZ_FNFC01000026.1"/>
</dbReference>
<dbReference type="EMBL" id="FNFC01000026">
    <property type="protein sequence ID" value="SDK15240.1"/>
    <property type="molecule type" value="Genomic_DNA"/>
</dbReference>
<gene>
    <name evidence="2" type="ORF">SAMN05216226_1266</name>
</gene>
<organism evidence="2 3">
    <name type="scientific">Halovenus aranensis</name>
    <dbReference type="NCBI Taxonomy" id="890420"/>
    <lineage>
        <taxon>Archaea</taxon>
        <taxon>Methanobacteriati</taxon>
        <taxon>Methanobacteriota</taxon>
        <taxon>Stenosarchaea group</taxon>
        <taxon>Halobacteria</taxon>
        <taxon>Halobacteriales</taxon>
        <taxon>Haloarculaceae</taxon>
        <taxon>Halovenus</taxon>
    </lineage>
</organism>
<protein>
    <submittedName>
        <fullName evidence="2">Uncharacterized protein</fullName>
    </submittedName>
</protein>
<name>A0A1G8ZM65_9EURY</name>
<evidence type="ECO:0000313" key="2">
    <source>
        <dbReference type="EMBL" id="SDK15240.1"/>
    </source>
</evidence>
<sequence>MSTNPSENDESDEQDATSDDQDYTSTKLATDIHTGHILDRAFPGTPQAIRTYYEQLQEVFYELGTLGDRYPTIGFASNEGWYHFEELQSPEDNSEWTQKARVKRFDRHWDEIINSDLGSHDRNRELFNITSWKDPDAIETWQRCRYNPENNESEWEDDEKPTPGYESLYGFGFWCDLDLSDKAGRTDLTDEELDTIEAVQQRVIELVAEFYGVSTDAIYALDSGGGSYVYGPPEATIPIAEYFDDEDRSLIFQDICDRMNNGFATGELDEFDGLWPTVVNEIDGADDLYNPDFVQNVNRQSKAPGAIHHSHDIVVTPLRTRDPETHAVTSEIDYTPTLITDIDNHECEQLKTWASGLTAIKHDDAVDTLVRNLYPVLADRGELNTWQEILNERVETLRQNNKVRQQRQEDVVEALNEHLGTDIDVELDSAESLEPKGAIDDVDITTDLSEQFAAINTIDLCNVVENHASDNWDTSNRQGEVTFDPNWRDSESGKSCAIPDDQNTFIDNSCSSGGGPVKAYALGKEIIPNGEHAAAKSLSGHWGETLHEMRKDGYNIPVWVPEAGDDSHDYDATPFWAIKEAAVALGVLDNNEFIERENSNGETYEGFPDAETWNETLALLDENGINHGREQVPAEVESAYSQYPVTECAPPSLNLAEFEPEAYWEHLQQERYENTVEQTNPVIWHDPAGAGKTTNILLGAEDHDDNVAMLFKQHKKAREFITDDALPDDFDPFHLKGGEQKRSDACMDADHSDEDCPRHGHTSNCPSMCPVYNLDPDDEVRRKYRALANALGDAKAHVILGGELPKHGPEGGCPWFNQFDELDDADHVVGVHEYQLLKTVRDDRQVVIDETPASLMSDKEITIGKLTQIRKALTDYADLLSRDEPEKYTARNLASFIDNVIDAITDSNTECLSAVSPPTIIWDAYKNWNDVAGHYIERVEPDEEWHIAEALAQVKIGYTGMIIRRIERDDWEGTPLSLDPVLAAASAAGLPTTPVMQSIAAPSLLTACLWCSSSLEYEDGFHYCSSDDCAWDERHHTITRDGGPEARARARLEGHTMVYESLPRPVDLPREPVILDATATPEKIAQLYGTEPDELAVFGNKPFRANMRVTQVLSGQYHTSTVKNSITDDNGNRLPRDEWRSPADHIQTVLNKAGERYERPLFIMKRELQSIFTVPDNGEQLHYHATRGLNRGECDAVFCIGGPHANHTGLERQAELLALGDDDVRVGGTEHSTRQDEDIAPPVYRKLYYEDDRGRGRAVPTKHFTGLVGALFRESREKELVQAVHRTRPLLADKTVDVFLITNIPTTLPIDHVCSLDELTTSLVDALPLPRQALELLAAVAQADRGELLNADLEHFERSSPNCVAGTVSDYADLAQDAGIDVSKRQIRNYLNDLVDVGLVTQGEYKQNRGRPHETDLTASNLALQILSYNGFFEAEAVRRLAALAQSDATVDLVAALREEVKTALPTLNQSTPTEAIRVNGKEWTVSASCETKLTQKSEKGTYDTDLVGSG</sequence>
<proteinExistence type="predicted"/>
<feature type="region of interest" description="Disordered" evidence="1">
    <location>
        <begin position="1"/>
        <end position="23"/>
    </location>
</feature>
<feature type="compositionally biased region" description="Acidic residues" evidence="1">
    <location>
        <begin position="7"/>
        <end position="22"/>
    </location>
</feature>
<evidence type="ECO:0000313" key="3">
    <source>
        <dbReference type="Proteomes" id="UP000198856"/>
    </source>
</evidence>
<dbReference type="Proteomes" id="UP000198856">
    <property type="component" value="Unassembled WGS sequence"/>
</dbReference>
<evidence type="ECO:0000256" key="1">
    <source>
        <dbReference type="SAM" id="MobiDB-lite"/>
    </source>
</evidence>
<accession>A0A1G8ZM65</accession>
<dbReference type="OrthoDB" id="257353at2157"/>
<reference evidence="2 3" key="1">
    <citation type="submission" date="2016-10" db="EMBL/GenBank/DDBJ databases">
        <authorList>
            <person name="de Groot N.N."/>
        </authorList>
    </citation>
    <scope>NUCLEOTIDE SEQUENCE [LARGE SCALE GENOMIC DNA]</scope>
    <source>
        <strain evidence="2 3">IBRC-M10015</strain>
    </source>
</reference>